<evidence type="ECO:0000313" key="2">
    <source>
        <dbReference type="EMBL" id="KAJ4254512.1"/>
    </source>
</evidence>
<evidence type="ECO:0000313" key="3">
    <source>
        <dbReference type="Proteomes" id="UP001152049"/>
    </source>
</evidence>
<keyword evidence="3" id="KW-1185">Reference proteome</keyword>
<evidence type="ECO:0000256" key="1">
    <source>
        <dbReference type="SAM" id="MobiDB-lite"/>
    </source>
</evidence>
<dbReference type="OrthoDB" id="4669781at2759"/>
<dbReference type="Proteomes" id="UP001152049">
    <property type="component" value="Unassembled WGS sequence"/>
</dbReference>
<gene>
    <name evidence="2" type="ORF">NW762_010111</name>
</gene>
<dbReference type="AlphaFoldDB" id="A0A9W8RSM4"/>
<feature type="compositionally biased region" description="Basic and acidic residues" evidence="1">
    <location>
        <begin position="366"/>
        <end position="388"/>
    </location>
</feature>
<proteinExistence type="predicted"/>
<feature type="region of interest" description="Disordered" evidence="1">
    <location>
        <begin position="361"/>
        <end position="398"/>
    </location>
</feature>
<accession>A0A9W8RSM4</accession>
<organism evidence="2 3">
    <name type="scientific">Fusarium torreyae</name>
    <dbReference type="NCBI Taxonomy" id="1237075"/>
    <lineage>
        <taxon>Eukaryota</taxon>
        <taxon>Fungi</taxon>
        <taxon>Dikarya</taxon>
        <taxon>Ascomycota</taxon>
        <taxon>Pezizomycotina</taxon>
        <taxon>Sordariomycetes</taxon>
        <taxon>Hypocreomycetidae</taxon>
        <taxon>Hypocreales</taxon>
        <taxon>Nectriaceae</taxon>
        <taxon>Fusarium</taxon>
    </lineage>
</organism>
<name>A0A9W8RSM4_9HYPO</name>
<reference evidence="2" key="1">
    <citation type="submission" date="2022-09" db="EMBL/GenBank/DDBJ databases">
        <title>Fusarium specimens isolated from Avocado Roots.</title>
        <authorList>
            <person name="Stajich J."/>
            <person name="Roper C."/>
            <person name="Heimlech-Rivalta G."/>
        </authorList>
    </citation>
    <scope>NUCLEOTIDE SEQUENCE</scope>
    <source>
        <strain evidence="2">CF00136</strain>
    </source>
</reference>
<comment type="caution">
    <text evidence="2">The sequence shown here is derived from an EMBL/GenBank/DDBJ whole genome shotgun (WGS) entry which is preliminary data.</text>
</comment>
<protein>
    <submittedName>
        <fullName evidence="2">Uncharacterized protein</fullName>
    </submittedName>
</protein>
<dbReference type="EMBL" id="JAOQAZ010000022">
    <property type="protein sequence ID" value="KAJ4254512.1"/>
    <property type="molecule type" value="Genomic_DNA"/>
</dbReference>
<sequence>MTPYAKLRRDPASKDLFNKRITTLKGLLGVLESSSFLAIDTEHVAVTSEADRVLHQVGLAYYPMLIQPRSSLSDTKSLNTSKPSLQEFYDKNRIRGLTLNVNVSKEKEDELISVRGVKGFPVRRSLRFGQEQQHDLERLEAAIINFIQGCDSKGNLVLIGFEMAAEWTYIFTVFPRIMRFFSAWMDVRDIAADITSSVGVIPGLNQSLKLFGYQGEDLKPGRTSPGAGIADNAGDDAVATCALADALLFPRNQEKLKLRQECGRIARVFTKKKGFQTPQIRDSFVVIIRSQGPLPFTIDSATKLARRFFDYSPQAAGVMSADVAFIAFGNQEKMNAFIAAVNGVAQPTGEILSVERYAQENQLSQKDGKAREEKQKLRESGKLDKVEGDIGDLGDLFS</sequence>